<feature type="coiled-coil region" evidence="1">
    <location>
        <begin position="118"/>
        <end position="145"/>
    </location>
</feature>
<sequence>MLRNMASCSIHSIQINNLKSDNFNNWLFRLRAVLEEKGVLYCIQSLTSETKDTKFIKDDATAKNIIISCLSGTHLGIIKECTTSKSMIEKLKNTFQRKSVVSKLYLRRQLLSLKCMENEKLEIYFQKFNSIIEDLENNNEKLLELDKICYLLIGLPQKYETVITAIETLNKDDLKFENVTARLLDEELKMTSKNNENNDENAFIVCFKCQNRGHKAINCKYYGQGRGQGWTCQGDP</sequence>
<evidence type="ECO:0008006" key="4">
    <source>
        <dbReference type="Google" id="ProtNLM"/>
    </source>
</evidence>
<dbReference type="EMBL" id="OV170230">
    <property type="protein sequence ID" value="CAH0715204.1"/>
    <property type="molecule type" value="Genomic_DNA"/>
</dbReference>
<keyword evidence="1" id="KW-0175">Coiled coil</keyword>
<accession>A0A8J9U8S1</accession>
<evidence type="ECO:0000313" key="2">
    <source>
        <dbReference type="EMBL" id="CAH0715204.1"/>
    </source>
</evidence>
<dbReference type="PANTHER" id="PTHR47481:SF31">
    <property type="entry name" value="OS01G0873500 PROTEIN"/>
    <property type="match status" value="1"/>
</dbReference>
<feature type="non-terminal residue" evidence="2">
    <location>
        <position position="236"/>
    </location>
</feature>
<reference evidence="2" key="1">
    <citation type="submission" date="2021-12" db="EMBL/GenBank/DDBJ databases">
        <authorList>
            <person name="Martin H S."/>
        </authorList>
    </citation>
    <scope>NUCLEOTIDE SEQUENCE</scope>
</reference>
<protein>
    <recommendedName>
        <fullName evidence="4">CCHC-type domain-containing protein</fullName>
    </recommendedName>
</protein>
<dbReference type="Proteomes" id="UP000838878">
    <property type="component" value="Chromosome 10"/>
</dbReference>
<dbReference type="OrthoDB" id="7478066at2759"/>
<gene>
    <name evidence="2" type="ORF">BINO364_LOCUS2172</name>
</gene>
<proteinExistence type="predicted"/>
<dbReference type="AlphaFoldDB" id="A0A8J9U8S1"/>
<dbReference type="PANTHER" id="PTHR47481">
    <property type="match status" value="1"/>
</dbReference>
<evidence type="ECO:0000256" key="1">
    <source>
        <dbReference type="SAM" id="Coils"/>
    </source>
</evidence>
<organism evidence="2 3">
    <name type="scientific">Brenthis ino</name>
    <name type="common">lesser marbled fritillary</name>
    <dbReference type="NCBI Taxonomy" id="405034"/>
    <lineage>
        <taxon>Eukaryota</taxon>
        <taxon>Metazoa</taxon>
        <taxon>Ecdysozoa</taxon>
        <taxon>Arthropoda</taxon>
        <taxon>Hexapoda</taxon>
        <taxon>Insecta</taxon>
        <taxon>Pterygota</taxon>
        <taxon>Neoptera</taxon>
        <taxon>Endopterygota</taxon>
        <taxon>Lepidoptera</taxon>
        <taxon>Glossata</taxon>
        <taxon>Ditrysia</taxon>
        <taxon>Papilionoidea</taxon>
        <taxon>Nymphalidae</taxon>
        <taxon>Heliconiinae</taxon>
        <taxon>Argynnini</taxon>
        <taxon>Brenthis</taxon>
    </lineage>
</organism>
<dbReference type="Pfam" id="PF14223">
    <property type="entry name" value="Retrotran_gag_2"/>
    <property type="match status" value="1"/>
</dbReference>
<keyword evidence="3" id="KW-1185">Reference proteome</keyword>
<evidence type="ECO:0000313" key="3">
    <source>
        <dbReference type="Proteomes" id="UP000838878"/>
    </source>
</evidence>
<name>A0A8J9U8S1_9NEOP</name>